<protein>
    <submittedName>
        <fullName evidence="1">Uncharacterized protein</fullName>
    </submittedName>
</protein>
<proteinExistence type="predicted"/>
<gene>
    <name evidence="1" type="ORF">CEURO_LOCUS11743</name>
</gene>
<comment type="caution">
    <text evidence="1">The sequence shown here is derived from an EMBL/GenBank/DDBJ whole genome shotgun (WGS) entry which is preliminary data.</text>
</comment>
<reference evidence="1" key="1">
    <citation type="submission" date="2022-07" db="EMBL/GenBank/DDBJ databases">
        <authorList>
            <person name="Macas J."/>
            <person name="Novak P."/>
            <person name="Neumann P."/>
        </authorList>
    </citation>
    <scope>NUCLEOTIDE SEQUENCE</scope>
</reference>
<dbReference type="OrthoDB" id="37886at2759"/>
<dbReference type="EMBL" id="CAMAPE010000027">
    <property type="protein sequence ID" value="CAH9091878.1"/>
    <property type="molecule type" value="Genomic_DNA"/>
</dbReference>
<dbReference type="AlphaFoldDB" id="A0A9P1EBB8"/>
<accession>A0A9P1EBB8</accession>
<name>A0A9P1EBB8_CUSEU</name>
<evidence type="ECO:0000313" key="1">
    <source>
        <dbReference type="EMBL" id="CAH9091878.1"/>
    </source>
</evidence>
<keyword evidence="2" id="KW-1185">Reference proteome</keyword>
<organism evidence="1 2">
    <name type="scientific">Cuscuta europaea</name>
    <name type="common">European dodder</name>
    <dbReference type="NCBI Taxonomy" id="41803"/>
    <lineage>
        <taxon>Eukaryota</taxon>
        <taxon>Viridiplantae</taxon>
        <taxon>Streptophyta</taxon>
        <taxon>Embryophyta</taxon>
        <taxon>Tracheophyta</taxon>
        <taxon>Spermatophyta</taxon>
        <taxon>Magnoliopsida</taxon>
        <taxon>eudicotyledons</taxon>
        <taxon>Gunneridae</taxon>
        <taxon>Pentapetalae</taxon>
        <taxon>asterids</taxon>
        <taxon>lamiids</taxon>
        <taxon>Solanales</taxon>
        <taxon>Convolvulaceae</taxon>
        <taxon>Cuscuteae</taxon>
        <taxon>Cuscuta</taxon>
        <taxon>Cuscuta subgen. Cuscuta</taxon>
    </lineage>
</organism>
<evidence type="ECO:0000313" key="2">
    <source>
        <dbReference type="Proteomes" id="UP001152484"/>
    </source>
</evidence>
<dbReference type="Proteomes" id="UP001152484">
    <property type="component" value="Unassembled WGS sequence"/>
</dbReference>
<sequence>MDKPKSFWCSPNQFSEIKSPEVLTTTDGVITRDEYHRPRDQSIIVLFQNSIQEIVQPRPPPFADGADGHPSISKYVESELTLENLKHSEASLPKYRNLEPSLAMDWLEISWDELHIKERVGVLLGLYIELNGMDPFWCP</sequence>